<feature type="transmembrane region" description="Helical" evidence="7">
    <location>
        <begin position="61"/>
        <end position="78"/>
    </location>
</feature>
<evidence type="ECO:0000256" key="5">
    <source>
        <dbReference type="ARBA" id="ARBA00022989"/>
    </source>
</evidence>
<evidence type="ECO:0000256" key="7">
    <source>
        <dbReference type="SAM" id="Phobius"/>
    </source>
</evidence>
<dbReference type="PATRIC" id="fig|449659.4.peg.399"/>
<protein>
    <submittedName>
        <fullName evidence="9">Lipopolysaccharide synthesis sugar transferase</fullName>
    </submittedName>
</protein>
<evidence type="ECO:0000313" key="10">
    <source>
        <dbReference type="Proteomes" id="UP000051886"/>
    </source>
</evidence>
<dbReference type="EMBL" id="JQCN01000010">
    <property type="protein sequence ID" value="KRO01325.1"/>
    <property type="molecule type" value="Genomic_DNA"/>
</dbReference>
<reference evidence="9 10" key="1">
    <citation type="journal article" date="2015" name="Genome Announc.">
        <title>Expanding the biotechnology potential of lactobacilli through comparative genomics of 213 strains and associated genera.</title>
        <authorList>
            <person name="Sun Z."/>
            <person name="Harris H.M."/>
            <person name="McCann A."/>
            <person name="Guo C."/>
            <person name="Argimon S."/>
            <person name="Zhang W."/>
            <person name="Yang X."/>
            <person name="Jeffery I.B."/>
            <person name="Cooney J.C."/>
            <person name="Kagawa T.F."/>
            <person name="Liu W."/>
            <person name="Song Y."/>
            <person name="Salvetti E."/>
            <person name="Wrobel A."/>
            <person name="Rasinkangas P."/>
            <person name="Parkhill J."/>
            <person name="Rea M.C."/>
            <person name="O'Sullivan O."/>
            <person name="Ritari J."/>
            <person name="Douillard F.P."/>
            <person name="Paul Ross R."/>
            <person name="Yang R."/>
            <person name="Briner A.E."/>
            <person name="Felis G.E."/>
            <person name="de Vos W.M."/>
            <person name="Barrangou R."/>
            <person name="Klaenhammer T.R."/>
            <person name="Caufield P.W."/>
            <person name="Cui Y."/>
            <person name="Zhang H."/>
            <person name="O'Toole P.W."/>
        </authorList>
    </citation>
    <scope>NUCLEOTIDE SEQUENCE [LARGE SCALE GENOMIC DNA]</scope>
    <source>
        <strain evidence="9 10">NBRC 103219</strain>
    </source>
</reference>
<feature type="transmembrane region" description="Helical" evidence="7">
    <location>
        <begin position="32"/>
        <end position="49"/>
    </location>
</feature>
<feature type="transmembrane region" description="Helical" evidence="7">
    <location>
        <begin position="123"/>
        <end position="149"/>
    </location>
</feature>
<dbReference type="STRING" id="449659.IV66_GL000398"/>
<sequence>MEVMSQKSPNDVQQIFTNKYFYHDLQLRLTKALNLVLQTLVFAGTWYFVYAKTIVDPFYNVGNWAVIALFALIYFLYGRTYDAFVVSLSSVSEKFYSQVLSCLFTDGIMYFVIALLTRHFPRIMPIILCLLVQAVVAYLWSSFSFNWYFKAFPSKKTAIIYDEENDLKETINEYGLGNKFNVQKSIKADKDIVDKLFELKSFEIVFLDNVHSHERNQIIKYCIQHDIRVYILPRIGDVIMSGAEKMHMLHLPVLHLGRYSPNLEYLFLKRAFDIIVAILAFIVTSPFMLCVAIAIKATDHGPILYKQIRLTKDGREFKVMKFRSMRVDAEKDGVARLSTGEDDDRVTPVGKFIRKVRFDELPQLFNIIKGDMSIVGPRPERPEIAQQYNEELPEFAMRLQAKAGLTGYAQVYGKYNTTPYNKLEMDLMYIANPSIFEDLKIIFATIKILFESESTEGVSSGTAIASEVVKNEKSTK</sequence>
<evidence type="ECO:0000256" key="6">
    <source>
        <dbReference type="ARBA" id="ARBA00023136"/>
    </source>
</evidence>
<feature type="domain" description="Bacterial sugar transferase" evidence="8">
    <location>
        <begin position="269"/>
        <end position="450"/>
    </location>
</feature>
<evidence type="ECO:0000256" key="3">
    <source>
        <dbReference type="ARBA" id="ARBA00022679"/>
    </source>
</evidence>
<proteinExistence type="inferred from homology"/>
<dbReference type="Proteomes" id="UP000051886">
    <property type="component" value="Unassembled WGS sequence"/>
</dbReference>
<evidence type="ECO:0000256" key="4">
    <source>
        <dbReference type="ARBA" id="ARBA00022692"/>
    </source>
</evidence>
<dbReference type="PANTHER" id="PTHR30576">
    <property type="entry name" value="COLANIC BIOSYNTHESIS UDP-GLUCOSE LIPID CARRIER TRANSFERASE"/>
    <property type="match status" value="1"/>
</dbReference>
<keyword evidence="5 7" id="KW-1133">Transmembrane helix</keyword>
<evidence type="ECO:0000259" key="8">
    <source>
        <dbReference type="Pfam" id="PF02397"/>
    </source>
</evidence>
<gene>
    <name evidence="9" type="ORF">IV66_GL000398</name>
</gene>
<dbReference type="InterPro" id="IPR017475">
    <property type="entry name" value="EPS_sugar_tfrase"/>
</dbReference>
<evidence type="ECO:0000313" key="9">
    <source>
        <dbReference type="EMBL" id="KRO01325.1"/>
    </source>
</evidence>
<evidence type="ECO:0000256" key="2">
    <source>
        <dbReference type="ARBA" id="ARBA00006464"/>
    </source>
</evidence>
<dbReference type="GO" id="GO:0016780">
    <property type="term" value="F:phosphotransferase activity, for other substituted phosphate groups"/>
    <property type="evidence" value="ECO:0007669"/>
    <property type="project" value="TreeGrafter"/>
</dbReference>
<comment type="similarity">
    <text evidence="2">Belongs to the bacterial sugar transferase family.</text>
</comment>
<evidence type="ECO:0000256" key="1">
    <source>
        <dbReference type="ARBA" id="ARBA00004141"/>
    </source>
</evidence>
<dbReference type="NCBIfam" id="TIGR03025">
    <property type="entry name" value="EPS_sugtrans"/>
    <property type="match status" value="1"/>
</dbReference>
<keyword evidence="4 7" id="KW-0812">Transmembrane</keyword>
<organism evidence="9 10">
    <name type="scientific">Ligilactobacillus pobuzihii</name>
    <dbReference type="NCBI Taxonomy" id="449659"/>
    <lineage>
        <taxon>Bacteria</taxon>
        <taxon>Bacillati</taxon>
        <taxon>Bacillota</taxon>
        <taxon>Bacilli</taxon>
        <taxon>Lactobacillales</taxon>
        <taxon>Lactobacillaceae</taxon>
        <taxon>Ligilactobacillus</taxon>
    </lineage>
</organism>
<keyword evidence="3 9" id="KW-0808">Transferase</keyword>
<comment type="subcellular location">
    <subcellularLocation>
        <location evidence="1">Membrane</location>
        <topology evidence="1">Multi-pass membrane protein</topology>
    </subcellularLocation>
</comment>
<keyword evidence="10" id="KW-1185">Reference proteome</keyword>
<dbReference type="GO" id="GO:0016020">
    <property type="term" value="C:membrane"/>
    <property type="evidence" value="ECO:0007669"/>
    <property type="project" value="UniProtKB-SubCell"/>
</dbReference>
<keyword evidence="6 7" id="KW-0472">Membrane</keyword>
<dbReference type="PANTHER" id="PTHR30576:SF0">
    <property type="entry name" value="UNDECAPRENYL-PHOSPHATE N-ACETYLGALACTOSAMINYL 1-PHOSPHATE TRANSFERASE-RELATED"/>
    <property type="match status" value="1"/>
</dbReference>
<dbReference type="Pfam" id="PF02397">
    <property type="entry name" value="Bac_transf"/>
    <property type="match status" value="1"/>
</dbReference>
<comment type="caution">
    <text evidence="9">The sequence shown here is derived from an EMBL/GenBank/DDBJ whole genome shotgun (WGS) entry which is preliminary data.</text>
</comment>
<feature type="transmembrane region" description="Helical" evidence="7">
    <location>
        <begin position="274"/>
        <end position="295"/>
    </location>
</feature>
<feature type="transmembrane region" description="Helical" evidence="7">
    <location>
        <begin position="99"/>
        <end position="117"/>
    </location>
</feature>
<dbReference type="AlphaFoldDB" id="A0A0R2LQC4"/>
<accession>A0A0R2LQC4</accession>
<name>A0A0R2LQC4_9LACO</name>
<dbReference type="InterPro" id="IPR003362">
    <property type="entry name" value="Bact_transf"/>
</dbReference>